<evidence type="ECO:0000256" key="1">
    <source>
        <dbReference type="ARBA" id="ARBA00004162"/>
    </source>
</evidence>
<keyword evidence="5 7" id="KW-0472">Membrane</keyword>
<keyword evidence="4 7" id="KW-1133">Transmembrane helix</keyword>
<gene>
    <name evidence="9" type="ORF">COV34_01815</name>
</gene>
<comment type="subcellular location">
    <subcellularLocation>
        <location evidence="1">Cell membrane</location>
        <topology evidence="1">Single-pass membrane protein</topology>
    </subcellularLocation>
</comment>
<evidence type="ECO:0000256" key="6">
    <source>
        <dbReference type="SAM" id="MobiDB-lite"/>
    </source>
</evidence>
<evidence type="ECO:0000256" key="2">
    <source>
        <dbReference type="ARBA" id="ARBA00022475"/>
    </source>
</evidence>
<protein>
    <recommendedName>
        <fullName evidence="8">Phage shock protein PspC N-terminal domain-containing protein</fullName>
    </recommendedName>
</protein>
<keyword evidence="2" id="KW-1003">Cell membrane</keyword>
<dbReference type="GO" id="GO:0005886">
    <property type="term" value="C:plasma membrane"/>
    <property type="evidence" value="ECO:0007669"/>
    <property type="project" value="UniProtKB-SubCell"/>
</dbReference>
<reference evidence="9 10" key="1">
    <citation type="submission" date="2017-09" db="EMBL/GenBank/DDBJ databases">
        <title>Depth-based differentiation of microbial function through sediment-hosted aquifers and enrichment of novel symbionts in the deep terrestrial subsurface.</title>
        <authorList>
            <person name="Probst A.J."/>
            <person name="Ladd B."/>
            <person name="Jarett J.K."/>
            <person name="Geller-Mcgrath D.E."/>
            <person name="Sieber C.M."/>
            <person name="Emerson J.B."/>
            <person name="Anantharaman K."/>
            <person name="Thomas B.C."/>
            <person name="Malmstrom R."/>
            <person name="Stieglmeier M."/>
            <person name="Klingl A."/>
            <person name="Woyke T."/>
            <person name="Ryan C.M."/>
            <person name="Banfield J.F."/>
        </authorList>
    </citation>
    <scope>NUCLEOTIDE SEQUENCE [LARGE SCALE GENOMIC DNA]</scope>
    <source>
        <strain evidence="9">CG10_big_fil_rev_8_21_14_0_10_42_12</strain>
    </source>
</reference>
<dbReference type="PANTHER" id="PTHR33885">
    <property type="entry name" value="PHAGE SHOCK PROTEIN C"/>
    <property type="match status" value="1"/>
</dbReference>
<feature type="transmembrane region" description="Helical" evidence="7">
    <location>
        <begin position="38"/>
        <end position="63"/>
    </location>
</feature>
<evidence type="ECO:0000256" key="5">
    <source>
        <dbReference type="ARBA" id="ARBA00023136"/>
    </source>
</evidence>
<dbReference type="EMBL" id="PCXL01000011">
    <property type="protein sequence ID" value="PIR38323.1"/>
    <property type="molecule type" value="Genomic_DNA"/>
</dbReference>
<evidence type="ECO:0000256" key="7">
    <source>
        <dbReference type="SAM" id="Phobius"/>
    </source>
</evidence>
<evidence type="ECO:0000256" key="3">
    <source>
        <dbReference type="ARBA" id="ARBA00022692"/>
    </source>
</evidence>
<accession>A0A2H0QVM4</accession>
<organism evidence="9 10">
    <name type="scientific">Candidatus Zambryskibacteria bacterium CG10_big_fil_rev_8_21_14_0_10_42_12</name>
    <dbReference type="NCBI Taxonomy" id="1975115"/>
    <lineage>
        <taxon>Bacteria</taxon>
        <taxon>Candidatus Zambryskiibacteriota</taxon>
    </lineage>
</organism>
<feature type="domain" description="Phage shock protein PspC N-terminal" evidence="8">
    <location>
        <begin position="7"/>
        <end position="65"/>
    </location>
</feature>
<evidence type="ECO:0000259" key="8">
    <source>
        <dbReference type="Pfam" id="PF04024"/>
    </source>
</evidence>
<feature type="compositionally biased region" description="Basic and acidic residues" evidence="6">
    <location>
        <begin position="71"/>
        <end position="89"/>
    </location>
</feature>
<evidence type="ECO:0000313" key="9">
    <source>
        <dbReference type="EMBL" id="PIR38323.1"/>
    </source>
</evidence>
<dbReference type="PANTHER" id="PTHR33885:SF3">
    <property type="entry name" value="PHAGE SHOCK PROTEIN C"/>
    <property type="match status" value="1"/>
</dbReference>
<proteinExistence type="predicted"/>
<sequence>MVTIQGKKLYRSQTDKVFTGLLGGIGEFFDLDPVLLRLGFVVLVLLSGFWPGVVVYIIGALIVPVAPGGARVHEQEKEEKSEKEGEKTE</sequence>
<feature type="region of interest" description="Disordered" evidence="6">
    <location>
        <begin position="69"/>
        <end position="89"/>
    </location>
</feature>
<evidence type="ECO:0000256" key="4">
    <source>
        <dbReference type="ARBA" id="ARBA00022989"/>
    </source>
</evidence>
<keyword evidence="3 7" id="KW-0812">Transmembrane</keyword>
<dbReference type="AlphaFoldDB" id="A0A2H0QVM4"/>
<dbReference type="Pfam" id="PF04024">
    <property type="entry name" value="PspC"/>
    <property type="match status" value="1"/>
</dbReference>
<comment type="caution">
    <text evidence="9">The sequence shown here is derived from an EMBL/GenBank/DDBJ whole genome shotgun (WGS) entry which is preliminary data.</text>
</comment>
<evidence type="ECO:0000313" key="10">
    <source>
        <dbReference type="Proteomes" id="UP000231333"/>
    </source>
</evidence>
<dbReference type="InterPro" id="IPR007168">
    <property type="entry name" value="Phageshock_PspC_N"/>
</dbReference>
<dbReference type="InterPro" id="IPR052027">
    <property type="entry name" value="PspC"/>
</dbReference>
<dbReference type="Proteomes" id="UP000231333">
    <property type="component" value="Unassembled WGS sequence"/>
</dbReference>
<name>A0A2H0QVM4_9BACT</name>